<dbReference type="Proteomes" id="UP000199649">
    <property type="component" value="Chromosome I"/>
</dbReference>
<feature type="transmembrane region" description="Helical" evidence="1">
    <location>
        <begin position="127"/>
        <end position="148"/>
    </location>
</feature>
<feature type="domain" description="GGDEF" evidence="2">
    <location>
        <begin position="254"/>
        <end position="383"/>
    </location>
</feature>
<dbReference type="OrthoDB" id="5115878at2"/>
<keyword evidence="4" id="KW-1185">Reference proteome</keyword>
<feature type="transmembrane region" description="Helical" evidence="1">
    <location>
        <begin position="160"/>
        <end position="183"/>
    </location>
</feature>
<feature type="transmembrane region" description="Helical" evidence="1">
    <location>
        <begin position="94"/>
        <end position="115"/>
    </location>
</feature>
<evidence type="ECO:0000259" key="2">
    <source>
        <dbReference type="Pfam" id="PF00990"/>
    </source>
</evidence>
<dbReference type="InterPro" id="IPR029787">
    <property type="entry name" value="Nucleotide_cyclase"/>
</dbReference>
<dbReference type="InterPro" id="IPR000160">
    <property type="entry name" value="GGDEF_dom"/>
</dbReference>
<dbReference type="AlphaFoldDB" id="A0A1H1KW79"/>
<sequence>MTLDADTVKLITALVVHVAGGMFVLETMLRKDDRAGRVWALGFIAAMIATEAYLLDAVTDAGWWPIAIGNASWVTAIGLLWIGCRVFNGRQARGAAIVVGAAAVAAVVAVLLELASGAPVGDGPGSARWSGAWVMFAANAAFAGLGAAETVRGAMRRTRTALGLGVVMLLASVFQAARLVSAIVLGTDDEGFRTWISSGVAGVATICLVIVAVLAASVLRAEQVRMRGTEDSSLMAIAPDGVLLAPSFVRVLGGRLMRANRRAELFAVLVIRIDALARIATAFGADEAEHVRQAVRAAARRLSPTTAALGTDDRGTLMLAFQPATPAEARQLAARMHRAMLDQLSTAGVPVVPPIGMGVSLTSITGYDRDTLLDAAKAAAKRAIASDDVTVAVAGEDDEAEGPSVGQAVRR</sequence>
<dbReference type="InterPro" id="IPR043128">
    <property type="entry name" value="Rev_trsase/Diguanyl_cyclase"/>
</dbReference>
<dbReference type="STRING" id="684552.SAMN04489719_0202"/>
<dbReference type="SUPFAM" id="SSF55073">
    <property type="entry name" value="Nucleotide cyclase"/>
    <property type="match status" value="1"/>
</dbReference>
<evidence type="ECO:0000313" key="4">
    <source>
        <dbReference type="Proteomes" id="UP000199649"/>
    </source>
</evidence>
<gene>
    <name evidence="3" type="ORF">SAMN04489719_0202</name>
</gene>
<reference evidence="4" key="1">
    <citation type="submission" date="2016-10" db="EMBL/GenBank/DDBJ databases">
        <authorList>
            <person name="Varghese N."/>
            <person name="Submissions S."/>
        </authorList>
    </citation>
    <scope>NUCLEOTIDE SEQUENCE [LARGE SCALE GENOMIC DNA]</scope>
    <source>
        <strain evidence="4">DSM 22965</strain>
    </source>
</reference>
<dbReference type="RefSeq" id="WP_092664995.1">
    <property type="nucleotide sequence ID" value="NZ_LT629734.1"/>
</dbReference>
<keyword evidence="1" id="KW-0812">Transmembrane</keyword>
<evidence type="ECO:0000313" key="3">
    <source>
        <dbReference type="EMBL" id="SDR66621.1"/>
    </source>
</evidence>
<keyword evidence="1" id="KW-0472">Membrane</keyword>
<dbReference type="Gene3D" id="3.30.70.270">
    <property type="match status" value="1"/>
</dbReference>
<organism evidence="3 4">
    <name type="scientific">Agrococcus carbonis</name>
    <dbReference type="NCBI Taxonomy" id="684552"/>
    <lineage>
        <taxon>Bacteria</taxon>
        <taxon>Bacillati</taxon>
        <taxon>Actinomycetota</taxon>
        <taxon>Actinomycetes</taxon>
        <taxon>Micrococcales</taxon>
        <taxon>Microbacteriaceae</taxon>
        <taxon>Agrococcus</taxon>
    </lineage>
</organism>
<protein>
    <submittedName>
        <fullName evidence="3">GGDEF domain-containing protein, diguanylate cyclase (C-di-GMP synthetase) or its enzymatically inactive variants</fullName>
    </submittedName>
</protein>
<feature type="transmembrane region" description="Helical" evidence="1">
    <location>
        <begin position="6"/>
        <end position="25"/>
    </location>
</feature>
<evidence type="ECO:0000256" key="1">
    <source>
        <dbReference type="SAM" id="Phobius"/>
    </source>
</evidence>
<feature type="transmembrane region" description="Helical" evidence="1">
    <location>
        <begin position="61"/>
        <end position="82"/>
    </location>
</feature>
<accession>A0A1H1KW79</accession>
<dbReference type="Pfam" id="PF00990">
    <property type="entry name" value="GGDEF"/>
    <property type="match status" value="1"/>
</dbReference>
<keyword evidence="1" id="KW-1133">Transmembrane helix</keyword>
<feature type="transmembrane region" description="Helical" evidence="1">
    <location>
        <begin position="195"/>
        <end position="219"/>
    </location>
</feature>
<proteinExistence type="predicted"/>
<name>A0A1H1KW79_9MICO</name>
<dbReference type="EMBL" id="LT629734">
    <property type="protein sequence ID" value="SDR66621.1"/>
    <property type="molecule type" value="Genomic_DNA"/>
</dbReference>
<feature type="transmembrane region" description="Helical" evidence="1">
    <location>
        <begin position="37"/>
        <end position="55"/>
    </location>
</feature>